<reference evidence="2 3" key="1">
    <citation type="journal article" date="2018" name="Nat. Ecol. Evol.">
        <title>Pezizomycetes genomes reveal the molecular basis of ectomycorrhizal truffle lifestyle.</title>
        <authorList>
            <person name="Murat C."/>
            <person name="Payen T."/>
            <person name="Noel B."/>
            <person name="Kuo A."/>
            <person name="Morin E."/>
            <person name="Chen J."/>
            <person name="Kohler A."/>
            <person name="Krizsan K."/>
            <person name="Balestrini R."/>
            <person name="Da Silva C."/>
            <person name="Montanini B."/>
            <person name="Hainaut M."/>
            <person name="Levati E."/>
            <person name="Barry K.W."/>
            <person name="Belfiori B."/>
            <person name="Cichocki N."/>
            <person name="Clum A."/>
            <person name="Dockter R.B."/>
            <person name="Fauchery L."/>
            <person name="Guy J."/>
            <person name="Iotti M."/>
            <person name="Le Tacon F."/>
            <person name="Lindquist E.A."/>
            <person name="Lipzen A."/>
            <person name="Malagnac F."/>
            <person name="Mello A."/>
            <person name="Molinier V."/>
            <person name="Miyauchi S."/>
            <person name="Poulain J."/>
            <person name="Riccioni C."/>
            <person name="Rubini A."/>
            <person name="Sitrit Y."/>
            <person name="Splivallo R."/>
            <person name="Traeger S."/>
            <person name="Wang M."/>
            <person name="Zifcakova L."/>
            <person name="Wipf D."/>
            <person name="Zambonelli A."/>
            <person name="Paolocci F."/>
            <person name="Nowrousian M."/>
            <person name="Ottonello S."/>
            <person name="Baldrian P."/>
            <person name="Spatafora J.W."/>
            <person name="Henrissat B."/>
            <person name="Nagy L.G."/>
            <person name="Aury J.M."/>
            <person name="Wincker P."/>
            <person name="Grigoriev I.V."/>
            <person name="Bonfante P."/>
            <person name="Martin F.M."/>
        </authorList>
    </citation>
    <scope>NUCLEOTIDE SEQUENCE [LARGE SCALE GENOMIC DNA]</scope>
    <source>
        <strain evidence="2 3">120613-1</strain>
    </source>
</reference>
<feature type="compositionally biased region" description="Low complexity" evidence="1">
    <location>
        <begin position="42"/>
        <end position="52"/>
    </location>
</feature>
<organism evidence="2 3">
    <name type="scientific">Choiromyces venosus 120613-1</name>
    <dbReference type="NCBI Taxonomy" id="1336337"/>
    <lineage>
        <taxon>Eukaryota</taxon>
        <taxon>Fungi</taxon>
        <taxon>Dikarya</taxon>
        <taxon>Ascomycota</taxon>
        <taxon>Pezizomycotina</taxon>
        <taxon>Pezizomycetes</taxon>
        <taxon>Pezizales</taxon>
        <taxon>Tuberaceae</taxon>
        <taxon>Choiromyces</taxon>
    </lineage>
</organism>
<feature type="region of interest" description="Disordered" evidence="1">
    <location>
        <begin position="1"/>
        <end position="30"/>
    </location>
</feature>
<feature type="compositionally biased region" description="Polar residues" evidence="1">
    <location>
        <begin position="12"/>
        <end position="22"/>
    </location>
</feature>
<dbReference type="Proteomes" id="UP000276215">
    <property type="component" value="Unassembled WGS sequence"/>
</dbReference>
<accession>A0A3N4JL77</accession>
<evidence type="ECO:0000313" key="3">
    <source>
        <dbReference type="Proteomes" id="UP000276215"/>
    </source>
</evidence>
<feature type="region of interest" description="Disordered" evidence="1">
    <location>
        <begin position="42"/>
        <end position="96"/>
    </location>
</feature>
<gene>
    <name evidence="2" type="ORF">L873DRAFT_1807421</name>
</gene>
<dbReference type="EMBL" id="ML120391">
    <property type="protein sequence ID" value="RPA98995.1"/>
    <property type="molecule type" value="Genomic_DNA"/>
</dbReference>
<evidence type="ECO:0000313" key="2">
    <source>
        <dbReference type="EMBL" id="RPA98995.1"/>
    </source>
</evidence>
<proteinExistence type="predicted"/>
<keyword evidence="3" id="KW-1185">Reference proteome</keyword>
<name>A0A3N4JL77_9PEZI</name>
<sequence length="96" mass="10407">MPNRSEPVVTGRSVSFLSSTQDPDLYPGSDMEWDIVIPSSLSTSTTTHCSSRIPPPHPYPSYNPSLPSQHALITSTHPPVPSKNRNHCPLSSTPKA</sequence>
<protein>
    <submittedName>
        <fullName evidence="2">Uncharacterized protein</fullName>
    </submittedName>
</protein>
<evidence type="ECO:0000256" key="1">
    <source>
        <dbReference type="SAM" id="MobiDB-lite"/>
    </source>
</evidence>
<dbReference type="AlphaFoldDB" id="A0A3N4JL77"/>